<organism evidence="1 2">
    <name type="scientific">Streptomyces incanus</name>
    <dbReference type="NCBI Taxonomy" id="887453"/>
    <lineage>
        <taxon>Bacteria</taxon>
        <taxon>Bacillati</taxon>
        <taxon>Actinomycetota</taxon>
        <taxon>Actinomycetes</taxon>
        <taxon>Kitasatosporales</taxon>
        <taxon>Streptomycetaceae</taxon>
        <taxon>Streptomyces</taxon>
    </lineage>
</organism>
<dbReference type="Proteomes" id="UP001596183">
    <property type="component" value="Unassembled WGS sequence"/>
</dbReference>
<name>A0ABW0XFU5_9ACTN</name>
<dbReference type="EMBL" id="JBHSPC010000006">
    <property type="protein sequence ID" value="MFC5668750.1"/>
    <property type="molecule type" value="Genomic_DNA"/>
</dbReference>
<accession>A0ABW0XFU5</accession>
<comment type="caution">
    <text evidence="1">The sequence shown here is derived from an EMBL/GenBank/DDBJ whole genome shotgun (WGS) entry which is preliminary data.</text>
</comment>
<reference evidence="2" key="1">
    <citation type="journal article" date="2019" name="Int. J. Syst. Evol. Microbiol.">
        <title>The Global Catalogue of Microorganisms (GCM) 10K type strain sequencing project: providing services to taxonomists for standard genome sequencing and annotation.</title>
        <authorList>
            <consortium name="The Broad Institute Genomics Platform"/>
            <consortium name="The Broad Institute Genome Sequencing Center for Infectious Disease"/>
            <person name="Wu L."/>
            <person name="Ma J."/>
        </authorList>
    </citation>
    <scope>NUCLEOTIDE SEQUENCE [LARGE SCALE GENOMIC DNA]</scope>
    <source>
        <strain evidence="2">JCM 13852</strain>
    </source>
</reference>
<dbReference type="SUPFAM" id="SSF46689">
    <property type="entry name" value="Homeodomain-like"/>
    <property type="match status" value="1"/>
</dbReference>
<protein>
    <recommendedName>
        <fullName evidence="3">Transposase</fullName>
    </recommendedName>
</protein>
<proteinExistence type="predicted"/>
<gene>
    <name evidence="1" type="ORF">ACFP2V_01050</name>
</gene>
<evidence type="ECO:0008006" key="3">
    <source>
        <dbReference type="Google" id="ProtNLM"/>
    </source>
</evidence>
<keyword evidence="2" id="KW-1185">Reference proteome</keyword>
<evidence type="ECO:0000313" key="2">
    <source>
        <dbReference type="Proteomes" id="UP001596183"/>
    </source>
</evidence>
<evidence type="ECO:0000313" key="1">
    <source>
        <dbReference type="EMBL" id="MFC5668750.1"/>
    </source>
</evidence>
<sequence length="89" mass="9287">MGSWAERMVNQPSADGPVDGALARELRISANTVRKGRVRFAKTGLDDLADAKRSGRPKAYGSEVRVAIMAAATAAPPPPGVDLVAPHHG</sequence>
<dbReference type="RefSeq" id="WP_381204368.1">
    <property type="nucleotide sequence ID" value="NZ_JBHSPC010000006.1"/>
</dbReference>
<dbReference type="InterPro" id="IPR009057">
    <property type="entry name" value="Homeodomain-like_sf"/>
</dbReference>